<dbReference type="RefSeq" id="WP_012507671.1">
    <property type="nucleotide sequence ID" value="NC_011060.1"/>
</dbReference>
<gene>
    <name evidence="2" type="ordered locus">Ppha_0889</name>
</gene>
<dbReference type="OrthoDB" id="9807907at2"/>
<organism evidence="2 3">
    <name type="scientific">Pelodictyon phaeoclathratiforme (strain DSM 5477 / BU-1)</name>
    <dbReference type="NCBI Taxonomy" id="324925"/>
    <lineage>
        <taxon>Bacteria</taxon>
        <taxon>Pseudomonadati</taxon>
        <taxon>Chlorobiota</taxon>
        <taxon>Chlorobiia</taxon>
        <taxon>Chlorobiales</taxon>
        <taxon>Chlorobiaceae</taxon>
        <taxon>Chlorobium/Pelodictyon group</taxon>
        <taxon>Pelodictyon</taxon>
    </lineage>
</organism>
<dbReference type="Gene3D" id="3.30.950.30">
    <property type="entry name" value="Schlafen, AAA domain"/>
    <property type="match status" value="1"/>
</dbReference>
<dbReference type="InterPro" id="IPR038475">
    <property type="entry name" value="RecG_C_sf"/>
</dbReference>
<name>B4SF29_PELPB</name>
<dbReference type="PANTHER" id="PTHR30595">
    <property type="entry name" value="GLPR-RELATED TRANSCRIPTIONAL REPRESSOR"/>
    <property type="match status" value="1"/>
</dbReference>
<evidence type="ECO:0000259" key="1">
    <source>
        <dbReference type="Pfam" id="PF04326"/>
    </source>
</evidence>
<dbReference type="InterPro" id="IPR036388">
    <property type="entry name" value="WH-like_DNA-bd_sf"/>
</dbReference>
<dbReference type="Pfam" id="PF04326">
    <property type="entry name" value="SLFN_AlbA_2"/>
    <property type="match status" value="1"/>
</dbReference>
<dbReference type="InterPro" id="IPR038461">
    <property type="entry name" value="Schlafen_AlbA_2_dom_sf"/>
</dbReference>
<reference evidence="2 3" key="1">
    <citation type="submission" date="2008-06" db="EMBL/GenBank/DDBJ databases">
        <title>Complete sequence of Pelodictyon phaeoclathratiforme BU-1.</title>
        <authorList>
            <consortium name="US DOE Joint Genome Institute"/>
            <person name="Lucas S."/>
            <person name="Copeland A."/>
            <person name="Lapidus A."/>
            <person name="Glavina del Rio T."/>
            <person name="Dalin E."/>
            <person name="Tice H."/>
            <person name="Bruce D."/>
            <person name="Goodwin L."/>
            <person name="Pitluck S."/>
            <person name="Schmutz J."/>
            <person name="Larimer F."/>
            <person name="Land M."/>
            <person name="Hauser L."/>
            <person name="Kyrpides N."/>
            <person name="Mikhailova N."/>
            <person name="Liu Z."/>
            <person name="Li T."/>
            <person name="Zhao F."/>
            <person name="Overmann J."/>
            <person name="Bryant D.A."/>
            <person name="Richardson P."/>
        </authorList>
    </citation>
    <scope>NUCLEOTIDE SEQUENCE [LARGE SCALE GENOMIC DNA]</scope>
    <source>
        <strain evidence="3">DSM 5477 / BU-1</strain>
    </source>
</reference>
<feature type="domain" description="Schlafen AlbA-2" evidence="1">
    <location>
        <begin position="16"/>
        <end position="124"/>
    </location>
</feature>
<dbReference type="AlphaFoldDB" id="B4SF29"/>
<dbReference type="EMBL" id="CP001110">
    <property type="protein sequence ID" value="ACF43176.1"/>
    <property type="molecule type" value="Genomic_DNA"/>
</dbReference>
<keyword evidence="3" id="KW-1185">Reference proteome</keyword>
<dbReference type="PANTHER" id="PTHR30595:SF6">
    <property type="entry name" value="SCHLAFEN ALBA-2 DOMAIN-CONTAINING PROTEIN"/>
    <property type="match status" value="1"/>
</dbReference>
<accession>B4SF29</accession>
<evidence type="ECO:0000313" key="2">
    <source>
        <dbReference type="EMBL" id="ACF43176.1"/>
    </source>
</evidence>
<dbReference type="Proteomes" id="UP000002724">
    <property type="component" value="Chromosome"/>
</dbReference>
<dbReference type="InterPro" id="IPR007421">
    <property type="entry name" value="Schlafen_AlbA_2_dom"/>
</dbReference>
<dbReference type="STRING" id="324925.Ppha_0889"/>
<protein>
    <submittedName>
        <fullName evidence="2">Putative transcriptional regulator</fullName>
    </submittedName>
</protein>
<sequence>MNVRNLTEELMGKDKSDRIEFIASSQAEELIGRAVCALLNTKGGSVLIGVDDHGQVLGEPGEKDTEALRIFLHKHVTPQVLFTVTLDDVQGGKVISVDVPEGSDRPYVFDGAIYIKKGTNIRAADATTMRDMVVRQSRETERWERRAAVGLAIDDLDRKLLDETVRRAQDRRGYQFEEAHNPDTVLADLALARFGQLTNAADVLFGKRVSLRHPQTRLRAVRYETDRGDNFIDEQVYEGPAFYLLEEAMNFLKRHVAIAAEFKPGQLARESRPHYPFNSLREGLVNALVHRDYAAFSGGISISIYPERIEIWNSGHLSMGLTPEKLRAATHESILVNPDISHVFYLHELMERVGRGTFKIVQECREMKMRPPVWQSKSSGVHLTFFGAGQKQISIKLNERQQALLNGLGVNESVRLDEYLERAGSGISDRQARRDLRNLVDAGLLDPIGAGPATSYRRTEVEI</sequence>
<dbReference type="Gene3D" id="3.30.565.60">
    <property type="match status" value="1"/>
</dbReference>
<evidence type="ECO:0000313" key="3">
    <source>
        <dbReference type="Proteomes" id="UP000002724"/>
    </source>
</evidence>
<dbReference type="KEGG" id="pph:Ppha_0889"/>
<dbReference type="Gene3D" id="1.10.10.10">
    <property type="entry name" value="Winged helix-like DNA-binding domain superfamily/Winged helix DNA-binding domain"/>
    <property type="match status" value="1"/>
</dbReference>
<dbReference type="eggNOG" id="COG2865">
    <property type="taxonomic scope" value="Bacteria"/>
</dbReference>
<proteinExistence type="predicted"/>
<dbReference type="HOGENOM" id="CLU_024970_3_0_10"/>
<dbReference type="Pfam" id="PF13749">
    <property type="entry name" value="HATPase_c_4"/>
    <property type="match status" value="1"/>
</dbReference>